<dbReference type="GO" id="GO:0140042">
    <property type="term" value="P:lipid droplet formation"/>
    <property type="evidence" value="ECO:0007669"/>
    <property type="project" value="UniProtKB-ARBA"/>
</dbReference>
<dbReference type="STRING" id="569365.A0A0D2CPU2"/>
<keyword evidence="3" id="KW-0256">Endoplasmic reticulum</keyword>
<keyword evidence="2 8" id="KW-0812">Transmembrane</keyword>
<evidence type="ECO:0000256" key="1">
    <source>
        <dbReference type="ARBA" id="ARBA00004477"/>
    </source>
</evidence>
<feature type="compositionally biased region" description="Basic and acidic residues" evidence="7">
    <location>
        <begin position="62"/>
        <end position="72"/>
    </location>
</feature>
<dbReference type="AlphaFoldDB" id="A0A0D2CPU2"/>
<dbReference type="OrthoDB" id="3990054at2759"/>
<evidence type="ECO:0000256" key="8">
    <source>
        <dbReference type="SAM" id="Phobius"/>
    </source>
</evidence>
<dbReference type="GO" id="GO:0005789">
    <property type="term" value="C:endoplasmic reticulum membrane"/>
    <property type="evidence" value="ECO:0007669"/>
    <property type="project" value="UniProtKB-SubCell"/>
</dbReference>
<keyword evidence="5" id="KW-0443">Lipid metabolism</keyword>
<keyword evidence="10" id="KW-1185">Reference proteome</keyword>
<evidence type="ECO:0000256" key="4">
    <source>
        <dbReference type="ARBA" id="ARBA00022989"/>
    </source>
</evidence>
<evidence type="ECO:0000256" key="2">
    <source>
        <dbReference type="ARBA" id="ARBA00022692"/>
    </source>
</evidence>
<dbReference type="EMBL" id="KN847044">
    <property type="protein sequence ID" value="KIW25584.1"/>
    <property type="molecule type" value="Genomic_DNA"/>
</dbReference>
<evidence type="ECO:0000256" key="6">
    <source>
        <dbReference type="ARBA" id="ARBA00023136"/>
    </source>
</evidence>
<evidence type="ECO:0000256" key="7">
    <source>
        <dbReference type="SAM" id="MobiDB-lite"/>
    </source>
</evidence>
<evidence type="ECO:0000313" key="9">
    <source>
        <dbReference type="EMBL" id="KIW25584.1"/>
    </source>
</evidence>
<dbReference type="VEuPathDB" id="FungiDB:PV07_08750"/>
<proteinExistence type="predicted"/>
<accession>A0A0D2CPU2</accession>
<keyword evidence="4 8" id="KW-1133">Transmembrane helix</keyword>
<dbReference type="GeneID" id="27347944"/>
<comment type="subcellular location">
    <subcellularLocation>
        <location evidence="1">Endoplasmic reticulum membrane</location>
        <topology evidence="1">Multi-pass membrane protein</topology>
    </subcellularLocation>
</comment>
<keyword evidence="6 8" id="KW-0472">Membrane</keyword>
<reference evidence="9 10" key="1">
    <citation type="submission" date="2015-01" db="EMBL/GenBank/DDBJ databases">
        <title>The Genome Sequence of Cladophialophora immunda CBS83496.</title>
        <authorList>
            <consortium name="The Broad Institute Genomics Platform"/>
            <person name="Cuomo C."/>
            <person name="de Hoog S."/>
            <person name="Gorbushina A."/>
            <person name="Stielow B."/>
            <person name="Teixiera M."/>
            <person name="Abouelleil A."/>
            <person name="Chapman S.B."/>
            <person name="Priest M."/>
            <person name="Young S.K."/>
            <person name="Wortman J."/>
            <person name="Nusbaum C."/>
            <person name="Birren B."/>
        </authorList>
    </citation>
    <scope>NUCLEOTIDE SEQUENCE [LARGE SCALE GENOMIC DNA]</scope>
    <source>
        <strain evidence="9 10">CBS 83496</strain>
    </source>
</reference>
<dbReference type="RefSeq" id="XP_016245800.1">
    <property type="nucleotide sequence ID" value="XM_016395944.1"/>
</dbReference>
<protein>
    <submittedName>
        <fullName evidence="9">Uncharacterized protein</fullName>
    </submittedName>
</protein>
<dbReference type="HOGENOM" id="CLU_2359532_0_0_1"/>
<gene>
    <name evidence="9" type="ORF">PV07_08750</name>
</gene>
<dbReference type="InterPro" id="IPR009617">
    <property type="entry name" value="Seipin"/>
</dbReference>
<dbReference type="Pfam" id="PF06775">
    <property type="entry name" value="Seipin"/>
    <property type="match status" value="1"/>
</dbReference>
<dbReference type="Proteomes" id="UP000054466">
    <property type="component" value="Unassembled WGS sequence"/>
</dbReference>
<evidence type="ECO:0000313" key="10">
    <source>
        <dbReference type="Proteomes" id="UP000054466"/>
    </source>
</evidence>
<evidence type="ECO:0000256" key="5">
    <source>
        <dbReference type="ARBA" id="ARBA00023098"/>
    </source>
</evidence>
<sequence length="96" mass="10795">MEGVRVKLAFKAKFQGMRYWIYNYRVTSLVVFTALFYGVSVTSMALGWAVISHMLLGGEGQNRIKTEGRERMPATGTPIKTEHESSLALPPKSGRW</sequence>
<feature type="transmembrane region" description="Helical" evidence="8">
    <location>
        <begin position="29"/>
        <end position="56"/>
    </location>
</feature>
<name>A0A0D2CPU2_9EURO</name>
<dbReference type="GO" id="GO:0006629">
    <property type="term" value="P:lipid metabolic process"/>
    <property type="evidence" value="ECO:0007669"/>
    <property type="project" value="UniProtKB-KW"/>
</dbReference>
<organism evidence="9 10">
    <name type="scientific">Cladophialophora immunda</name>
    <dbReference type="NCBI Taxonomy" id="569365"/>
    <lineage>
        <taxon>Eukaryota</taxon>
        <taxon>Fungi</taxon>
        <taxon>Dikarya</taxon>
        <taxon>Ascomycota</taxon>
        <taxon>Pezizomycotina</taxon>
        <taxon>Eurotiomycetes</taxon>
        <taxon>Chaetothyriomycetidae</taxon>
        <taxon>Chaetothyriales</taxon>
        <taxon>Herpotrichiellaceae</taxon>
        <taxon>Cladophialophora</taxon>
    </lineage>
</organism>
<evidence type="ECO:0000256" key="3">
    <source>
        <dbReference type="ARBA" id="ARBA00022824"/>
    </source>
</evidence>
<feature type="region of interest" description="Disordered" evidence="7">
    <location>
        <begin position="62"/>
        <end position="96"/>
    </location>
</feature>